<dbReference type="AlphaFoldDB" id="A0A3G2S3J4"/>
<dbReference type="GO" id="GO:0032012">
    <property type="term" value="P:regulation of ARF protein signal transduction"/>
    <property type="evidence" value="ECO:0007669"/>
    <property type="project" value="InterPro"/>
</dbReference>
<organism evidence="2 3">
    <name type="scientific">Malassezia restricta (strain ATCC 96810 / NBRC 103918 / CBS 7877)</name>
    <name type="common">Seborrheic dermatitis infection agent</name>
    <dbReference type="NCBI Taxonomy" id="425264"/>
    <lineage>
        <taxon>Eukaryota</taxon>
        <taxon>Fungi</taxon>
        <taxon>Dikarya</taxon>
        <taxon>Basidiomycota</taxon>
        <taxon>Ustilaginomycotina</taxon>
        <taxon>Malasseziomycetes</taxon>
        <taxon>Malasseziales</taxon>
        <taxon>Malasseziaceae</taxon>
        <taxon>Malassezia</taxon>
    </lineage>
</organism>
<feature type="domain" description="SEC7" evidence="1">
    <location>
        <begin position="3"/>
        <end position="146"/>
    </location>
</feature>
<evidence type="ECO:0000259" key="1">
    <source>
        <dbReference type="PROSITE" id="PS50190"/>
    </source>
</evidence>
<proteinExistence type="predicted"/>
<sequence>MRMNSKETSPLLSESDHLPMKAPEQFFEHFDWRGKSLLEALRSLCSQLYLQGETDKIDRILESLSIRYVVCNPSSHFRAKECVHSVVYSLFLLNTDLHLANMNKHMTLHQFLNNTCDALKELDFFDDVPVSVKQELEEMYISIREQPLGVPQEIRTLIEPEPEPFLRRTLSRGRGTISSLYRRQSRKQMERTSLALGLHSEPRDPLSLSSKKRDSTCLSFDMDSVVALDPKQNWTGRKSREQFRVVLCDGAVMLYAKKSLLNFQDIPARCLSLNQAWPKLCENKQETYLALTLADESVHLFYAPLPILKSCKKACIFMSACVSSIPLKEGSSNVDYGWLNVCTKDVQPRAHEPLQVKSGFWWKLFSRKEEKSAEASIQNWLIPEMSLSPSTLSRGDQETKMAEYLVYIEQTLSMLERIKEPMLQYWHKDRRARSKALANWDRKHAFLQAQFAKFGEYQEALKCCDDTPTSCEQSQQRKGAHNARTSLLMEGSRDVL</sequence>
<dbReference type="OrthoDB" id="2157641at2759"/>
<protein>
    <submittedName>
        <fullName evidence="2">Guanine-nucleotide exchange factor YEL1</fullName>
    </submittedName>
</protein>
<reference evidence="2 3" key="1">
    <citation type="submission" date="2018-10" db="EMBL/GenBank/DDBJ databases">
        <title>Complete genome sequence of Malassezia restricta CBS 7877.</title>
        <authorList>
            <person name="Morand S.C."/>
            <person name="Bertignac M."/>
            <person name="Iltis A."/>
            <person name="Kolder I."/>
            <person name="Pirovano W."/>
            <person name="Jourdain R."/>
            <person name="Clavaud C."/>
        </authorList>
    </citation>
    <scope>NUCLEOTIDE SEQUENCE [LARGE SCALE GENOMIC DNA]</scope>
    <source>
        <strain evidence="2 3">CBS 7877</strain>
    </source>
</reference>
<evidence type="ECO:0000313" key="2">
    <source>
        <dbReference type="EMBL" id="AYO42336.1"/>
    </source>
</evidence>
<gene>
    <name evidence="2" type="primary">YEL1</name>
    <name evidence="2" type="ORF">DNF11_1386</name>
</gene>
<dbReference type="InterPro" id="IPR000904">
    <property type="entry name" value="Sec7_dom"/>
</dbReference>
<dbReference type="InterPro" id="IPR035999">
    <property type="entry name" value="Sec7_dom_sf"/>
</dbReference>
<dbReference type="PANTHER" id="PTHR10663">
    <property type="entry name" value="GUANYL-NUCLEOTIDE EXCHANGE FACTOR"/>
    <property type="match status" value="1"/>
</dbReference>
<dbReference type="Proteomes" id="UP000269793">
    <property type="component" value="Chromosome II"/>
</dbReference>
<dbReference type="SUPFAM" id="SSF48425">
    <property type="entry name" value="Sec7 domain"/>
    <property type="match status" value="1"/>
</dbReference>
<dbReference type="InterPro" id="IPR023394">
    <property type="entry name" value="Sec7_C_sf"/>
</dbReference>
<dbReference type="EMBL" id="CP033149">
    <property type="protein sequence ID" value="AYO42336.1"/>
    <property type="molecule type" value="Genomic_DNA"/>
</dbReference>
<keyword evidence="3" id="KW-1185">Reference proteome</keyword>
<dbReference type="SMART" id="SM00222">
    <property type="entry name" value="Sec7"/>
    <property type="match status" value="1"/>
</dbReference>
<dbReference type="Gene3D" id="1.10.1000.11">
    <property type="entry name" value="Arf Nucleotide-binding Site Opener,domain 2"/>
    <property type="match status" value="1"/>
</dbReference>
<name>A0A3G2S3J4_MALR7</name>
<dbReference type="GO" id="GO:0005085">
    <property type="term" value="F:guanyl-nucleotide exchange factor activity"/>
    <property type="evidence" value="ECO:0007669"/>
    <property type="project" value="InterPro"/>
</dbReference>
<dbReference type="PANTHER" id="PTHR10663:SF373">
    <property type="entry name" value="PH AND SEC7 DOMAIN-CONTAINING PROTEIN C11E3.11C"/>
    <property type="match status" value="1"/>
</dbReference>
<dbReference type="VEuPathDB" id="FungiDB:DNF11_1386"/>
<accession>A0A3G2S3J4</accession>
<evidence type="ECO:0000313" key="3">
    <source>
        <dbReference type="Proteomes" id="UP000269793"/>
    </source>
</evidence>
<dbReference type="PROSITE" id="PS50190">
    <property type="entry name" value="SEC7"/>
    <property type="match status" value="1"/>
</dbReference>
<dbReference type="STRING" id="425264.A0A3G2S3J4"/>
<dbReference type="Pfam" id="PF01369">
    <property type="entry name" value="Sec7"/>
    <property type="match status" value="1"/>
</dbReference>